<evidence type="ECO:0000313" key="2">
    <source>
        <dbReference type="Proteomes" id="UP001279012"/>
    </source>
</evidence>
<reference evidence="1" key="1">
    <citation type="submission" date="2023-11" db="EMBL/GenBank/DDBJ databases">
        <title>Detection of rare carbapenemases in Enterobacterales - comparison of two colorimetric and two CIM-based carbapenemase assays.</title>
        <authorList>
            <person name="Schaffarczyk L."/>
            <person name="Noster J."/>
            <person name="Stelzer Y."/>
            <person name="Sattler J."/>
            <person name="Gatermann S."/>
            <person name="Hamprecht A."/>
        </authorList>
    </citation>
    <scope>NUCLEOTIDE SEQUENCE</scope>
    <source>
        <strain evidence="1">CIM-Cont-037</strain>
    </source>
</reference>
<gene>
    <name evidence="1" type="ORF">SJ059_30085</name>
</gene>
<dbReference type="AlphaFoldDB" id="A0AAW9ECP3"/>
<dbReference type="Proteomes" id="UP001279012">
    <property type="component" value="Unassembled WGS sequence"/>
</dbReference>
<evidence type="ECO:0000313" key="1">
    <source>
        <dbReference type="EMBL" id="MDX7018678.1"/>
    </source>
</evidence>
<protein>
    <submittedName>
        <fullName evidence="1">Uncharacterized protein</fullName>
    </submittedName>
</protein>
<proteinExistence type="predicted"/>
<comment type="caution">
    <text evidence="1">The sequence shown here is derived from an EMBL/GenBank/DDBJ whole genome shotgun (WGS) entry which is preliminary data.</text>
</comment>
<accession>A0AAW9ECP3</accession>
<sequence length="70" mass="8375">MAGRSGAEWLWRMIYSSMQGRYCSRPKKRQRQVNRHSLAWHDWGMAARKMIKEYRQAESGNRGETKMNIN</sequence>
<name>A0AAW9ECP3_KLEAE</name>
<organism evidence="1 2">
    <name type="scientific">Klebsiella aerogenes</name>
    <name type="common">Enterobacter aerogenes</name>
    <dbReference type="NCBI Taxonomy" id="548"/>
    <lineage>
        <taxon>Bacteria</taxon>
        <taxon>Pseudomonadati</taxon>
        <taxon>Pseudomonadota</taxon>
        <taxon>Gammaproteobacteria</taxon>
        <taxon>Enterobacterales</taxon>
        <taxon>Enterobacteriaceae</taxon>
        <taxon>Klebsiella/Raoultella group</taxon>
        <taxon>Klebsiella</taxon>
    </lineage>
</organism>
<feature type="non-terminal residue" evidence="1">
    <location>
        <position position="70"/>
    </location>
</feature>
<dbReference type="EMBL" id="JAWZZT010001191">
    <property type="protein sequence ID" value="MDX7018678.1"/>
    <property type="molecule type" value="Genomic_DNA"/>
</dbReference>